<comment type="caution">
    <text evidence="2">The sequence shown here is derived from an EMBL/GenBank/DDBJ whole genome shotgun (WGS) entry which is preliminary data.</text>
</comment>
<keyword evidence="3" id="KW-1185">Reference proteome</keyword>
<evidence type="ECO:0000313" key="2">
    <source>
        <dbReference type="EMBL" id="RXN36268.1"/>
    </source>
</evidence>
<dbReference type="EMBL" id="QBIY01008610">
    <property type="protein sequence ID" value="RXN36268.1"/>
    <property type="molecule type" value="Genomic_DNA"/>
</dbReference>
<evidence type="ECO:0000313" key="1">
    <source>
        <dbReference type="EMBL" id="RXN30165.1"/>
    </source>
</evidence>
<organism evidence="2 3">
    <name type="scientific">Labeo rohita</name>
    <name type="common">Indian major carp</name>
    <name type="synonym">Cyprinus rohita</name>
    <dbReference type="NCBI Taxonomy" id="84645"/>
    <lineage>
        <taxon>Eukaryota</taxon>
        <taxon>Metazoa</taxon>
        <taxon>Chordata</taxon>
        <taxon>Craniata</taxon>
        <taxon>Vertebrata</taxon>
        <taxon>Euteleostomi</taxon>
        <taxon>Actinopterygii</taxon>
        <taxon>Neopterygii</taxon>
        <taxon>Teleostei</taxon>
        <taxon>Ostariophysi</taxon>
        <taxon>Cypriniformes</taxon>
        <taxon>Cyprinidae</taxon>
        <taxon>Labeoninae</taxon>
        <taxon>Labeonini</taxon>
        <taxon>Labeo</taxon>
    </lineage>
</organism>
<reference evidence="2 3" key="1">
    <citation type="submission" date="2018-03" db="EMBL/GenBank/DDBJ databases">
        <title>Draft genome sequence of Rohu Carp (Labeo rohita).</title>
        <authorList>
            <person name="Das P."/>
            <person name="Kushwaha B."/>
            <person name="Joshi C.G."/>
            <person name="Kumar D."/>
            <person name="Nagpure N.S."/>
            <person name="Sahoo L."/>
            <person name="Das S.P."/>
            <person name="Bit A."/>
            <person name="Patnaik S."/>
            <person name="Meher P.K."/>
            <person name="Jayasankar P."/>
            <person name="Koringa P.G."/>
            <person name="Patel N.V."/>
            <person name="Hinsu A.T."/>
            <person name="Kumar R."/>
            <person name="Pandey M."/>
            <person name="Agarwal S."/>
            <person name="Srivastava S."/>
            <person name="Singh M."/>
            <person name="Iquebal M.A."/>
            <person name="Jaiswal S."/>
            <person name="Angadi U.B."/>
            <person name="Kumar N."/>
            <person name="Raza M."/>
            <person name="Shah T.M."/>
            <person name="Rai A."/>
            <person name="Jena J.K."/>
        </authorList>
    </citation>
    <scope>NUCLEOTIDE SEQUENCE [LARGE SCALE GENOMIC DNA]</scope>
    <source>
        <strain evidence="2">DASCIFA01</strain>
        <tissue evidence="2">Testis</tissue>
    </source>
</reference>
<accession>A0A498NWY7</accession>
<protein>
    <submittedName>
        <fullName evidence="2">Uncharacterized protein</fullName>
    </submittedName>
</protein>
<dbReference type="Proteomes" id="UP000290572">
    <property type="component" value="Unassembled WGS sequence"/>
</dbReference>
<name>A0A498NWY7_LABRO</name>
<dbReference type="EMBL" id="QBIY01011651">
    <property type="protein sequence ID" value="RXN30165.1"/>
    <property type="molecule type" value="Genomic_DNA"/>
</dbReference>
<evidence type="ECO:0000313" key="3">
    <source>
        <dbReference type="Proteomes" id="UP000290572"/>
    </source>
</evidence>
<proteinExistence type="predicted"/>
<dbReference type="AlphaFoldDB" id="A0A498NWY7"/>
<gene>
    <name evidence="2" type="ORF">ROHU_014094</name>
    <name evidence="1" type="ORF">ROHU_017901</name>
</gene>
<sequence length="86" mass="9309">MTRKAERCGCATEVDLGIWLHYCPVVGRAVGSGLPPSHLLGLGGARWFADVLGRSGFTYQDYLLEFPTASSKESESLQLALTSQSF</sequence>